<evidence type="ECO:0000259" key="2">
    <source>
        <dbReference type="Pfam" id="PF25876"/>
    </source>
</evidence>
<comment type="caution">
    <text evidence="5">The sequence shown here is derived from an EMBL/GenBank/DDBJ whole genome shotgun (WGS) entry which is preliminary data.</text>
</comment>
<protein>
    <submittedName>
        <fullName evidence="6">Multidrug efflux system membrane fusion protein</fullName>
    </submittedName>
    <submittedName>
        <fullName evidence="5">Multidrug resistance protein MdtN</fullName>
    </submittedName>
</protein>
<evidence type="ECO:0000256" key="1">
    <source>
        <dbReference type="ARBA" id="ARBA00004167"/>
    </source>
</evidence>
<accession>A0A9W6IPW1</accession>
<evidence type="ECO:0000313" key="8">
    <source>
        <dbReference type="Proteomes" id="UP001143400"/>
    </source>
</evidence>
<dbReference type="Pfam" id="PF25963">
    <property type="entry name" value="Beta-barrel_AAEA"/>
    <property type="match status" value="1"/>
</dbReference>
<evidence type="ECO:0000313" key="5">
    <source>
        <dbReference type="EMBL" id="GLK54333.1"/>
    </source>
</evidence>
<proteinExistence type="predicted"/>
<reference evidence="5" key="1">
    <citation type="journal article" date="2014" name="Int. J. Syst. Evol. Microbiol.">
        <title>Complete genome sequence of Corynebacterium casei LMG S-19264T (=DSM 44701T), isolated from a smear-ripened cheese.</title>
        <authorList>
            <consortium name="US DOE Joint Genome Institute (JGI-PGF)"/>
            <person name="Walter F."/>
            <person name="Albersmeier A."/>
            <person name="Kalinowski J."/>
            <person name="Ruckert C."/>
        </authorList>
    </citation>
    <scope>NUCLEOTIDE SEQUENCE</scope>
    <source>
        <strain evidence="5">VKM B-1606</strain>
    </source>
</reference>
<evidence type="ECO:0000313" key="6">
    <source>
        <dbReference type="EMBL" id="MBM7851275.1"/>
    </source>
</evidence>
<dbReference type="InterPro" id="IPR050393">
    <property type="entry name" value="MFP_Efflux_Pump"/>
</dbReference>
<evidence type="ECO:0000313" key="7">
    <source>
        <dbReference type="Proteomes" id="UP000758856"/>
    </source>
</evidence>
<evidence type="ECO:0000259" key="4">
    <source>
        <dbReference type="Pfam" id="PF25963"/>
    </source>
</evidence>
<comment type="subcellular location">
    <subcellularLocation>
        <location evidence="1">Membrane</location>
        <topology evidence="1">Single-pass membrane protein</topology>
    </subcellularLocation>
</comment>
<dbReference type="RefSeq" id="WP_246482386.1">
    <property type="nucleotide sequence ID" value="NZ_BSFF01000001.1"/>
</dbReference>
<dbReference type="Gene3D" id="2.40.30.170">
    <property type="match status" value="1"/>
</dbReference>
<name>A0A9W6IPW1_9HYPH</name>
<sequence length="351" mass="37720">MTMRSEGRRKRSIGGRLASVLIIAAGLTTAYALFRYDRSHPSTDAAVIDAEVVHVAPSVGGRIAELLVEENGKVAKGDVLFRIDPAGYELTVAQSEADLGAAIAARDSHRRSIATETSNAEIAKSQTARAETNLALARRTVERLRPLAAKSYVPTQEFDQAKVAERDAALGLAQARKQEAAALEAIGSLDGAEATIRAREAALAQAKRALSDTVVVAPHEGRIVGLSVLSGEYVAPGQSLFTLISTERWFAVGNFRETELSRLPPGTCVTAYSMIDRARPIRGEVESLGFGVKPGDRADLPRTLPLVERSMNWVRVAQRFPVRVLLEHPPEELMRVGASASIEVGYGASCR</sequence>
<dbReference type="InterPro" id="IPR058625">
    <property type="entry name" value="MdtA-like_BSH"/>
</dbReference>
<feature type="domain" description="Multidrug resistance protein MdtA-like barrel-sandwich hybrid" evidence="3">
    <location>
        <begin position="51"/>
        <end position="244"/>
    </location>
</feature>
<dbReference type="Gene3D" id="2.40.50.100">
    <property type="match status" value="1"/>
</dbReference>
<dbReference type="InterPro" id="IPR058634">
    <property type="entry name" value="AaeA-lik-b-barrel"/>
</dbReference>
<dbReference type="NCBIfam" id="NF007785">
    <property type="entry name" value="PRK10476.1"/>
    <property type="match status" value="1"/>
</dbReference>
<dbReference type="SUPFAM" id="SSF111369">
    <property type="entry name" value="HlyD-like secretion proteins"/>
    <property type="match status" value="2"/>
</dbReference>
<dbReference type="PANTHER" id="PTHR30367:SF1">
    <property type="entry name" value="MULTIDRUG RESISTANCE PROTEIN MDTN"/>
    <property type="match status" value="1"/>
</dbReference>
<dbReference type="AlphaFoldDB" id="A0A9W6IPW1"/>
<reference evidence="6 7" key="2">
    <citation type="submission" date="2021-01" db="EMBL/GenBank/DDBJ databases">
        <title>Genomic Encyclopedia of Type Strains, Phase IV (KMG-IV): sequencing the most valuable type-strain genomes for metagenomic binning, comparative biology and taxonomic classification.</title>
        <authorList>
            <person name="Goeker M."/>
        </authorList>
    </citation>
    <scope>NUCLEOTIDE SEQUENCE [LARGE SCALE GENOMIC DNA]</scope>
    <source>
        <strain evidence="6 7">DSM 6130</strain>
    </source>
</reference>
<dbReference type="InterPro" id="IPR058624">
    <property type="entry name" value="MdtA-like_HH"/>
</dbReference>
<organism evidence="5 8">
    <name type="scientific">Methylopila capsulata</name>
    <dbReference type="NCBI Taxonomy" id="61654"/>
    <lineage>
        <taxon>Bacteria</taxon>
        <taxon>Pseudomonadati</taxon>
        <taxon>Pseudomonadota</taxon>
        <taxon>Alphaproteobacteria</taxon>
        <taxon>Hyphomicrobiales</taxon>
        <taxon>Methylopilaceae</taxon>
        <taxon>Methylopila</taxon>
    </lineage>
</organism>
<dbReference type="Proteomes" id="UP001143400">
    <property type="component" value="Unassembled WGS sequence"/>
</dbReference>
<dbReference type="Pfam" id="PF25876">
    <property type="entry name" value="HH_MFP_RND"/>
    <property type="match status" value="1"/>
</dbReference>
<dbReference type="PANTHER" id="PTHR30367">
    <property type="entry name" value="P-HYDROXYBENZOIC ACID EFFLUX PUMP SUBUNIT AAEA-RELATED"/>
    <property type="match status" value="1"/>
</dbReference>
<dbReference type="Proteomes" id="UP000758856">
    <property type="component" value="Unassembled WGS sequence"/>
</dbReference>
<feature type="domain" description="Multidrug resistance protein MdtA-like alpha-helical hairpin" evidence="2">
    <location>
        <begin position="123"/>
        <end position="183"/>
    </location>
</feature>
<reference evidence="5" key="3">
    <citation type="submission" date="2023-01" db="EMBL/GenBank/DDBJ databases">
        <authorList>
            <person name="Sun Q."/>
            <person name="Evtushenko L."/>
        </authorList>
    </citation>
    <scope>NUCLEOTIDE SEQUENCE</scope>
    <source>
        <strain evidence="5">VKM B-1606</strain>
    </source>
</reference>
<gene>
    <name evidence="5" type="ORF">GCM10008170_03520</name>
    <name evidence="6" type="ORF">JOD31_001500</name>
</gene>
<feature type="domain" description="p-hydroxybenzoic acid efflux pump subunit AaeA-like beta-barrel" evidence="4">
    <location>
        <begin position="252"/>
        <end position="344"/>
    </location>
</feature>
<evidence type="ECO:0000259" key="3">
    <source>
        <dbReference type="Pfam" id="PF25917"/>
    </source>
</evidence>
<dbReference type="EMBL" id="JAFBCY010000002">
    <property type="protein sequence ID" value="MBM7851275.1"/>
    <property type="molecule type" value="Genomic_DNA"/>
</dbReference>
<dbReference type="EMBL" id="BSFF01000001">
    <property type="protein sequence ID" value="GLK54333.1"/>
    <property type="molecule type" value="Genomic_DNA"/>
</dbReference>
<dbReference type="Pfam" id="PF25917">
    <property type="entry name" value="BSH_RND"/>
    <property type="match status" value="1"/>
</dbReference>
<keyword evidence="7" id="KW-1185">Reference proteome</keyword>